<organism evidence="3 4">
    <name type="scientific">Peronospora farinosa</name>
    <dbReference type="NCBI Taxonomy" id="134698"/>
    <lineage>
        <taxon>Eukaryota</taxon>
        <taxon>Sar</taxon>
        <taxon>Stramenopiles</taxon>
        <taxon>Oomycota</taxon>
        <taxon>Peronosporomycetes</taxon>
        <taxon>Peronosporales</taxon>
        <taxon>Peronosporaceae</taxon>
        <taxon>Peronospora</taxon>
    </lineage>
</organism>
<evidence type="ECO:0000256" key="1">
    <source>
        <dbReference type="SAM" id="MobiDB-lite"/>
    </source>
</evidence>
<dbReference type="AlphaFoldDB" id="A0AAV0TTL1"/>
<gene>
    <name evidence="3" type="ORF">PFR002_LOCUS5249</name>
</gene>
<reference evidence="3" key="1">
    <citation type="submission" date="2022-12" db="EMBL/GenBank/DDBJ databases">
        <authorList>
            <person name="Webb A."/>
        </authorList>
    </citation>
    <scope>NUCLEOTIDE SEQUENCE</scope>
    <source>
        <strain evidence="3">Pf2</strain>
    </source>
</reference>
<comment type="caution">
    <text evidence="3">The sequence shown here is derived from an EMBL/GenBank/DDBJ whole genome shotgun (WGS) entry which is preliminary data.</text>
</comment>
<dbReference type="Proteomes" id="UP001159659">
    <property type="component" value="Unassembled WGS sequence"/>
</dbReference>
<evidence type="ECO:0008006" key="5">
    <source>
        <dbReference type="Google" id="ProtNLM"/>
    </source>
</evidence>
<protein>
    <recommendedName>
        <fullName evidence="5">RxLR effector protein</fullName>
    </recommendedName>
</protein>
<proteinExistence type="predicted"/>
<dbReference type="EMBL" id="CANTFK010000766">
    <property type="protein sequence ID" value="CAI5725994.1"/>
    <property type="molecule type" value="Genomic_DNA"/>
</dbReference>
<feature type="signal peptide" evidence="2">
    <location>
        <begin position="1"/>
        <end position="20"/>
    </location>
</feature>
<accession>A0AAV0TTL1</accession>
<sequence>MRTYPLLLVAAVTLSAYADASSTRSSSTFKHPALSHQHAPQRLLRGGAETTNEERGGNPFKKFLFGKKSNDNEASSSAIERYEEAVARRHSEEYIEEVSRPAVGSPEEVMLYVREGIDENDHIKSSSLAFNSYFKWSLKENPDGYSKETLGFMANELLKLCHYDFESYLRTLRYLPTSDIHFLYSIEDMVTYALEGVALLNSMASPVFFLERFTKVTSADVFQETNFKLWVLYMKGYSSAHKTDFWQEIAFSMKQHYGLDFFKYIVQTSYHMNGEAKYFGQNLKKFL</sequence>
<name>A0AAV0TTL1_9STRA</name>
<feature type="chain" id="PRO_5043886114" description="RxLR effector protein" evidence="2">
    <location>
        <begin position="21"/>
        <end position="287"/>
    </location>
</feature>
<keyword evidence="2" id="KW-0732">Signal</keyword>
<evidence type="ECO:0000313" key="3">
    <source>
        <dbReference type="EMBL" id="CAI5725994.1"/>
    </source>
</evidence>
<evidence type="ECO:0000313" key="4">
    <source>
        <dbReference type="Proteomes" id="UP001159659"/>
    </source>
</evidence>
<evidence type="ECO:0000256" key="2">
    <source>
        <dbReference type="SAM" id="SignalP"/>
    </source>
</evidence>
<feature type="region of interest" description="Disordered" evidence="1">
    <location>
        <begin position="48"/>
        <end position="70"/>
    </location>
</feature>